<dbReference type="SUPFAM" id="SSF46785">
    <property type="entry name" value="Winged helix' DNA-binding domain"/>
    <property type="match status" value="1"/>
</dbReference>
<protein>
    <submittedName>
        <fullName evidence="5">Transcriptional regulator</fullName>
    </submittedName>
</protein>
<comment type="caution">
    <text evidence="5">The sequence shown here is derived from an EMBL/GenBank/DDBJ whole genome shotgun (WGS) entry which is preliminary data.</text>
</comment>
<name>A0A2S9J4N8_9SPHI</name>
<dbReference type="Gene3D" id="1.10.10.10">
    <property type="entry name" value="Winged helix-like DNA-binding domain superfamily/Winged helix DNA-binding domain"/>
    <property type="match status" value="1"/>
</dbReference>
<dbReference type="PROSITE" id="PS51118">
    <property type="entry name" value="HTH_HXLR"/>
    <property type="match status" value="1"/>
</dbReference>
<proteinExistence type="predicted"/>
<dbReference type="OrthoDB" id="769662at2"/>
<dbReference type="InterPro" id="IPR036390">
    <property type="entry name" value="WH_DNA-bd_sf"/>
</dbReference>
<dbReference type="Proteomes" id="UP000239711">
    <property type="component" value="Unassembled WGS sequence"/>
</dbReference>
<dbReference type="EMBL" id="PVBQ01000005">
    <property type="protein sequence ID" value="PRD47720.1"/>
    <property type="molecule type" value="Genomic_DNA"/>
</dbReference>
<dbReference type="AlphaFoldDB" id="A0A2S9J4N8"/>
<keyword evidence="1" id="KW-0805">Transcription regulation</keyword>
<keyword evidence="6" id="KW-1185">Reference proteome</keyword>
<gene>
    <name evidence="5" type="ORF">C5745_07300</name>
</gene>
<evidence type="ECO:0000259" key="4">
    <source>
        <dbReference type="PROSITE" id="PS51118"/>
    </source>
</evidence>
<feature type="domain" description="HTH hxlR-type" evidence="4">
    <location>
        <begin position="14"/>
        <end position="118"/>
    </location>
</feature>
<evidence type="ECO:0000313" key="5">
    <source>
        <dbReference type="EMBL" id="PRD47720.1"/>
    </source>
</evidence>
<dbReference type="InterPro" id="IPR002577">
    <property type="entry name" value="HTH_HxlR"/>
</dbReference>
<keyword evidence="3" id="KW-0804">Transcription</keyword>
<dbReference type="Pfam" id="PF01638">
    <property type="entry name" value="HxlR"/>
    <property type="match status" value="1"/>
</dbReference>
<reference evidence="5 6" key="1">
    <citation type="submission" date="2018-02" db="EMBL/GenBank/DDBJ databases">
        <title>The draft genome of Sphingobacterium sp. 5JN-11.</title>
        <authorList>
            <person name="Liu L."/>
            <person name="Li L."/>
            <person name="Liang L."/>
            <person name="Zhang X."/>
            <person name="Wang T."/>
        </authorList>
    </citation>
    <scope>NUCLEOTIDE SEQUENCE [LARGE SCALE GENOMIC DNA]</scope>
    <source>
        <strain evidence="5 6">5JN-11</strain>
    </source>
</reference>
<evidence type="ECO:0000256" key="2">
    <source>
        <dbReference type="ARBA" id="ARBA00023125"/>
    </source>
</evidence>
<dbReference type="PANTHER" id="PTHR33204:SF29">
    <property type="entry name" value="TRANSCRIPTIONAL REGULATOR"/>
    <property type="match status" value="1"/>
</dbReference>
<sequence>MKFKLIDIDLIKKCPETYLLAVNDTLNVLAGKWKLPIMASLQFGKKRFKDLEKEIPKITPRMLSKELRDLEINGMVTRTVYGTYPVAVEYEFTESGKSFKKVIDAMVEWGIEHRNRVLK</sequence>
<dbReference type="InterPro" id="IPR036388">
    <property type="entry name" value="WH-like_DNA-bd_sf"/>
</dbReference>
<evidence type="ECO:0000256" key="3">
    <source>
        <dbReference type="ARBA" id="ARBA00023163"/>
    </source>
</evidence>
<dbReference type="PANTHER" id="PTHR33204">
    <property type="entry name" value="TRANSCRIPTIONAL REGULATOR, MARR FAMILY"/>
    <property type="match status" value="1"/>
</dbReference>
<dbReference type="RefSeq" id="WP_105716348.1">
    <property type="nucleotide sequence ID" value="NZ_PVBQ01000005.1"/>
</dbReference>
<evidence type="ECO:0000256" key="1">
    <source>
        <dbReference type="ARBA" id="ARBA00023015"/>
    </source>
</evidence>
<dbReference type="GO" id="GO:0003677">
    <property type="term" value="F:DNA binding"/>
    <property type="evidence" value="ECO:0007669"/>
    <property type="project" value="UniProtKB-KW"/>
</dbReference>
<keyword evidence="2" id="KW-0238">DNA-binding</keyword>
<accession>A0A2S9J4N8</accession>
<organism evidence="5 6">
    <name type="scientific">Sphingobacterium haloxyli</name>
    <dbReference type="NCBI Taxonomy" id="2100533"/>
    <lineage>
        <taxon>Bacteria</taxon>
        <taxon>Pseudomonadati</taxon>
        <taxon>Bacteroidota</taxon>
        <taxon>Sphingobacteriia</taxon>
        <taxon>Sphingobacteriales</taxon>
        <taxon>Sphingobacteriaceae</taxon>
        <taxon>Sphingobacterium</taxon>
    </lineage>
</organism>
<evidence type="ECO:0000313" key="6">
    <source>
        <dbReference type="Proteomes" id="UP000239711"/>
    </source>
</evidence>